<feature type="chain" id="PRO_5021818409" evidence="13">
    <location>
        <begin position="25"/>
        <end position="736"/>
    </location>
</feature>
<evidence type="ECO:0000256" key="12">
    <source>
        <dbReference type="PROSITE-ProRule" id="PRU01360"/>
    </source>
</evidence>
<evidence type="ECO:0000256" key="2">
    <source>
        <dbReference type="ARBA" id="ARBA00022448"/>
    </source>
</evidence>
<keyword evidence="4" id="KW-0410">Iron transport</keyword>
<dbReference type="RefSeq" id="WP_092058273.1">
    <property type="nucleotide sequence ID" value="NZ_FOJJ01000039.1"/>
</dbReference>
<evidence type="ECO:0000256" key="5">
    <source>
        <dbReference type="ARBA" id="ARBA00022692"/>
    </source>
</evidence>
<dbReference type="InterPro" id="IPR000531">
    <property type="entry name" value="Beta-barrel_TonB"/>
</dbReference>
<evidence type="ECO:0000256" key="13">
    <source>
        <dbReference type="SAM" id="SignalP"/>
    </source>
</evidence>
<feature type="domain" description="TonB-dependent receptor-like beta-barrel" evidence="14">
    <location>
        <begin position="247"/>
        <end position="698"/>
    </location>
</feature>
<keyword evidence="9" id="KW-0798">TonB box</keyword>
<name>A0A550JBJ5_9BACT</name>
<evidence type="ECO:0000313" key="16">
    <source>
        <dbReference type="Proteomes" id="UP000317155"/>
    </source>
</evidence>
<evidence type="ECO:0000256" key="9">
    <source>
        <dbReference type="ARBA" id="ARBA00023077"/>
    </source>
</evidence>
<accession>A0A550JBJ5</accession>
<dbReference type="PANTHER" id="PTHR32552:SF68">
    <property type="entry name" value="FERRICHROME OUTER MEMBRANE TRANSPORTER_PHAGE RECEPTOR"/>
    <property type="match status" value="1"/>
</dbReference>
<dbReference type="Gene3D" id="2.40.170.20">
    <property type="entry name" value="TonB-dependent receptor, beta-barrel domain"/>
    <property type="match status" value="1"/>
</dbReference>
<comment type="similarity">
    <text evidence="12">Belongs to the TonB-dependent receptor family.</text>
</comment>
<dbReference type="InterPro" id="IPR036942">
    <property type="entry name" value="Beta-barrel_TonB_sf"/>
</dbReference>
<feature type="signal peptide" evidence="13">
    <location>
        <begin position="1"/>
        <end position="24"/>
    </location>
</feature>
<dbReference type="AlphaFoldDB" id="A0A550JBJ5"/>
<proteinExistence type="inferred from homology"/>
<protein>
    <submittedName>
        <fullName evidence="15">TonB-dependent receptor</fullName>
    </submittedName>
</protein>
<organism evidence="15 16">
    <name type="scientific">Trichloromonas acetexigens</name>
    <dbReference type="NCBI Taxonomy" id="38815"/>
    <lineage>
        <taxon>Bacteria</taxon>
        <taxon>Pseudomonadati</taxon>
        <taxon>Thermodesulfobacteriota</taxon>
        <taxon>Desulfuromonadia</taxon>
        <taxon>Desulfuromonadales</taxon>
        <taxon>Trichloromonadaceae</taxon>
        <taxon>Trichloromonas</taxon>
    </lineage>
</organism>
<dbReference type="GO" id="GO:0009279">
    <property type="term" value="C:cell outer membrane"/>
    <property type="evidence" value="ECO:0007669"/>
    <property type="project" value="UniProtKB-SubCell"/>
</dbReference>
<evidence type="ECO:0000256" key="1">
    <source>
        <dbReference type="ARBA" id="ARBA00004571"/>
    </source>
</evidence>
<evidence type="ECO:0000256" key="10">
    <source>
        <dbReference type="ARBA" id="ARBA00023136"/>
    </source>
</evidence>
<keyword evidence="10 12" id="KW-0472">Membrane</keyword>
<reference evidence="15 16" key="1">
    <citation type="submission" date="2019-07" db="EMBL/GenBank/DDBJ databases">
        <title>Insights of Desulfuromonas acetexigens electromicrobiology.</title>
        <authorList>
            <person name="Katuri K."/>
            <person name="Sapireddy V."/>
            <person name="Shaw D.R."/>
            <person name="Saikaly P."/>
        </authorList>
    </citation>
    <scope>NUCLEOTIDE SEQUENCE [LARGE SCALE GENOMIC DNA]</scope>
    <source>
        <strain evidence="15 16">2873</strain>
    </source>
</reference>
<dbReference type="InterPro" id="IPR039426">
    <property type="entry name" value="TonB-dep_rcpt-like"/>
</dbReference>
<dbReference type="PANTHER" id="PTHR32552">
    <property type="entry name" value="FERRICHROME IRON RECEPTOR-RELATED"/>
    <property type="match status" value="1"/>
</dbReference>
<comment type="subcellular location">
    <subcellularLocation>
        <location evidence="1 12">Cell outer membrane</location>
        <topology evidence="1 12">Multi-pass membrane protein</topology>
    </subcellularLocation>
</comment>
<dbReference type="Proteomes" id="UP000317155">
    <property type="component" value="Unassembled WGS sequence"/>
</dbReference>
<keyword evidence="3 12" id="KW-1134">Transmembrane beta strand</keyword>
<dbReference type="SUPFAM" id="SSF56935">
    <property type="entry name" value="Porins"/>
    <property type="match status" value="1"/>
</dbReference>
<gene>
    <name evidence="15" type="ORF">FL622_11125</name>
</gene>
<evidence type="ECO:0000256" key="11">
    <source>
        <dbReference type="ARBA" id="ARBA00023237"/>
    </source>
</evidence>
<keyword evidence="15" id="KW-0675">Receptor</keyword>
<keyword evidence="2 12" id="KW-0813">Transport</keyword>
<evidence type="ECO:0000256" key="8">
    <source>
        <dbReference type="ARBA" id="ARBA00023065"/>
    </source>
</evidence>
<sequence>MPLFNPLSLITLCLVAFLPLGAAAEEPPLLAPVVVSGQELILPTQQAGETVYTGSRVTAEGVALQGSAASSRVAEALGILPGLSVESADGVGLAAEQGNLRVRGVRGILGALTVEGVPNFGLNPIGPRDYLYDLENMAGLSLYKGPVPADIGTGVGSRGGAVVLHPEWPGEEFALRLKQGFGSHDYSRSYLRLDSGSLNDIDTRFSVASSYGDADKWRGPGEVGPRRNLNLGFSQPLGEKADLKLWYNRNELDQHLYRALSYADIRDLKGNYRKDFNEVRSGAAADDIYYYDDNRGVYRNDDLISILTLTTADTLKFIFKPYFSWEDSRIREGVTVQGGRVQERNRDIERGGVIAEVQGELGEIETVLGYHFENSDMDVFTRNFAITPGGLEYRGLGVMASAGDTRIHSPYLKFAGRLGAFDWQAGMKYFRFEDSDSRGYVAGPAPDYAPVRAADLDRAAEVYDIWLPTLGVAFDLNERLQLYAGYGRNFIRPYAYLPLATLYNNQRARFQGQGIDLQQLFDGYDLEKSDTVDLGLRYAGDWFDLAPTLFLSRHKNLLTSVYDPRVDLNYQQNVGEASGYGIDLEMNAYPRENLTLFVNPSYTVLTYDKDLTFAGARLDSEGRQVVDTPRLQVKSGLIYRLGAAEIAPVLRWMGARHGDVEHRERIGSCLLVDLRGSYSFRDVGPVETLKIGLELNNLLNRKYVSVINAFDDSREGQTGYYPGAPLTTVLTVDLKF</sequence>
<dbReference type="Pfam" id="PF00593">
    <property type="entry name" value="TonB_dep_Rec_b-barrel"/>
    <property type="match status" value="1"/>
</dbReference>
<keyword evidence="6 13" id="KW-0732">Signal</keyword>
<comment type="caution">
    <text evidence="15">The sequence shown here is derived from an EMBL/GenBank/DDBJ whole genome shotgun (WGS) entry which is preliminary data.</text>
</comment>
<dbReference type="GO" id="GO:0015344">
    <property type="term" value="F:siderophore uptake transmembrane transporter activity"/>
    <property type="evidence" value="ECO:0007669"/>
    <property type="project" value="TreeGrafter"/>
</dbReference>
<dbReference type="OrthoDB" id="593427at2"/>
<evidence type="ECO:0000313" key="15">
    <source>
        <dbReference type="EMBL" id="TRO80630.1"/>
    </source>
</evidence>
<evidence type="ECO:0000259" key="14">
    <source>
        <dbReference type="Pfam" id="PF00593"/>
    </source>
</evidence>
<dbReference type="EMBL" id="VJVV01000007">
    <property type="protein sequence ID" value="TRO80630.1"/>
    <property type="molecule type" value="Genomic_DNA"/>
</dbReference>
<dbReference type="PROSITE" id="PS52016">
    <property type="entry name" value="TONB_DEPENDENT_REC_3"/>
    <property type="match status" value="1"/>
</dbReference>
<evidence type="ECO:0000256" key="6">
    <source>
        <dbReference type="ARBA" id="ARBA00022729"/>
    </source>
</evidence>
<keyword evidence="11 12" id="KW-0998">Cell outer membrane</keyword>
<keyword evidence="16" id="KW-1185">Reference proteome</keyword>
<evidence type="ECO:0000256" key="7">
    <source>
        <dbReference type="ARBA" id="ARBA00023004"/>
    </source>
</evidence>
<keyword evidence="7" id="KW-0408">Iron</keyword>
<keyword evidence="8" id="KW-0406">Ion transport</keyword>
<evidence type="ECO:0000256" key="4">
    <source>
        <dbReference type="ARBA" id="ARBA00022496"/>
    </source>
</evidence>
<keyword evidence="5 12" id="KW-0812">Transmembrane</keyword>
<evidence type="ECO:0000256" key="3">
    <source>
        <dbReference type="ARBA" id="ARBA00022452"/>
    </source>
</evidence>